<evidence type="ECO:0000313" key="2">
    <source>
        <dbReference type="Proteomes" id="UP000092377"/>
    </source>
</evidence>
<organism evidence="1 2">
    <name type="scientific">Morganella psychrotolerans</name>
    <dbReference type="NCBI Taxonomy" id="368603"/>
    <lineage>
        <taxon>Bacteria</taxon>
        <taxon>Pseudomonadati</taxon>
        <taxon>Pseudomonadota</taxon>
        <taxon>Gammaproteobacteria</taxon>
        <taxon>Enterobacterales</taxon>
        <taxon>Morganellaceae</taxon>
        <taxon>Morganella</taxon>
    </lineage>
</organism>
<accession>A0A1B8HS10</accession>
<dbReference type="EMBL" id="LZEY01000006">
    <property type="protein sequence ID" value="OBU12414.1"/>
    <property type="molecule type" value="Genomic_DNA"/>
</dbReference>
<evidence type="ECO:0000313" key="1">
    <source>
        <dbReference type="EMBL" id="OBU12414.1"/>
    </source>
</evidence>
<proteinExistence type="predicted"/>
<comment type="caution">
    <text evidence="1">The sequence shown here is derived from an EMBL/GenBank/DDBJ whole genome shotgun (WGS) entry which is preliminary data.</text>
</comment>
<sequence>MVYNYLFLFHAQHGVKKLKSQLHANAVESSVTDAPRKVSAECETALIAGFNTENAYLDYTGENIREIWRVSGSDYKQVWMDKNA</sequence>
<dbReference type="AlphaFoldDB" id="A0A1B8HS10"/>
<keyword evidence="2" id="KW-1185">Reference proteome</keyword>
<reference evidence="2" key="1">
    <citation type="submission" date="2016-06" db="EMBL/GenBank/DDBJ databases">
        <authorList>
            <person name="Butler K."/>
        </authorList>
    </citation>
    <scope>NUCLEOTIDE SEQUENCE [LARGE SCALE GENOMIC DNA]</scope>
    <source>
        <strain evidence="2">GCSL-Mp20</strain>
    </source>
</reference>
<name>A0A1B8HS10_9GAMM</name>
<dbReference type="OrthoDB" id="6464147at2"/>
<gene>
    <name evidence="1" type="ORF">AYY18_15975</name>
</gene>
<protein>
    <submittedName>
        <fullName evidence="1">Uncharacterized protein</fullName>
    </submittedName>
</protein>
<dbReference type="Proteomes" id="UP000092377">
    <property type="component" value="Unassembled WGS sequence"/>
</dbReference>